<dbReference type="AlphaFoldDB" id="A0A846HAL4"/>
<proteinExistence type="predicted"/>
<accession>A0A846HAL4</accession>
<protein>
    <submittedName>
        <fullName evidence="1">Uncharacterized protein</fullName>
    </submittedName>
</protein>
<dbReference type="RefSeq" id="WP_039737344.1">
    <property type="nucleotide sequence ID" value="NZ_JTCM02000040.1"/>
</dbReference>
<dbReference type="EMBL" id="JTCM02000040">
    <property type="protein sequence ID" value="NEU74372.1"/>
    <property type="molecule type" value="Genomic_DNA"/>
</dbReference>
<dbReference type="Proteomes" id="UP000031549">
    <property type="component" value="Unassembled WGS sequence"/>
</dbReference>
<evidence type="ECO:0000313" key="1">
    <source>
        <dbReference type="EMBL" id="NEU74372.1"/>
    </source>
</evidence>
<organism evidence="1 2">
    <name type="scientific">Hassallia byssoidea VB512170</name>
    <dbReference type="NCBI Taxonomy" id="1304833"/>
    <lineage>
        <taxon>Bacteria</taxon>
        <taxon>Bacillati</taxon>
        <taxon>Cyanobacteriota</taxon>
        <taxon>Cyanophyceae</taxon>
        <taxon>Nostocales</taxon>
        <taxon>Tolypothrichaceae</taxon>
        <taxon>Hassallia</taxon>
    </lineage>
</organism>
<sequence>MNEEVVVTTTEAVVMNEEVVVTTTEAVVMNGETKITHLGCLFSIMRSRCHSLNNYQRSNAPNNNYPGF</sequence>
<keyword evidence="2" id="KW-1185">Reference proteome</keyword>
<comment type="caution">
    <text evidence="1">The sequence shown here is derived from an EMBL/GenBank/DDBJ whole genome shotgun (WGS) entry which is preliminary data.</text>
</comment>
<reference evidence="1 2" key="1">
    <citation type="journal article" date="2015" name="Genome Announc.">
        <title>Draft Genome Sequence of Cyanobacterium Hassallia byssoidea Strain VB512170, Isolated from Monuments in India.</title>
        <authorList>
            <person name="Singh D."/>
            <person name="Chandrababunaidu M.M."/>
            <person name="Panda A."/>
            <person name="Sen D."/>
            <person name="Bhattacharyya S."/>
            <person name="Adhikary S.P."/>
            <person name="Tripathy S."/>
        </authorList>
    </citation>
    <scope>NUCLEOTIDE SEQUENCE [LARGE SCALE GENOMIC DNA]</scope>
    <source>
        <strain evidence="1 2">VB512170</strain>
    </source>
</reference>
<evidence type="ECO:0000313" key="2">
    <source>
        <dbReference type="Proteomes" id="UP000031549"/>
    </source>
</evidence>
<name>A0A846HAL4_9CYAN</name>
<gene>
    <name evidence="1" type="ORF">PI95_017845</name>
</gene>